<reference evidence="1 2" key="1">
    <citation type="submission" date="2020-10" db="EMBL/GenBank/DDBJ databases">
        <title>Wide distribution of Phycisphaera-like planctomycetes from WD2101 soil group in peatlands and genome analysis of the first cultivated representative.</title>
        <authorList>
            <person name="Dedysh S.N."/>
            <person name="Beletsky A.V."/>
            <person name="Ivanova A."/>
            <person name="Kulichevskaya I.S."/>
            <person name="Suzina N.E."/>
            <person name="Philippov D.A."/>
            <person name="Rakitin A.L."/>
            <person name="Mardanov A.V."/>
            <person name="Ravin N.V."/>
        </authorList>
    </citation>
    <scope>NUCLEOTIDE SEQUENCE [LARGE SCALE GENOMIC DNA]</scope>
    <source>
        <strain evidence="1 2">M1803</strain>
    </source>
</reference>
<dbReference type="EMBL" id="CP063458">
    <property type="protein sequence ID" value="QOV87342.1"/>
    <property type="molecule type" value="Genomic_DNA"/>
</dbReference>
<sequence>MDSTDPRLQNAELARLSRVKQRTPYDAAAIGPELISFFKVSVEKRNAKFSKIADVWMKLVPQVLADHSALESFSRGTLAVVVDSSSHLYELKQLLLAGLEKQLLLACSAAGLKKITLKRGSWYEEGGTAGDRRVKF</sequence>
<dbReference type="AlphaFoldDB" id="A0A7M2WQ13"/>
<name>A0A7M2WQ13_9BACT</name>
<gene>
    <name evidence="1" type="ORF">IPV69_13685</name>
</gene>
<evidence type="ECO:0000313" key="2">
    <source>
        <dbReference type="Proteomes" id="UP000593765"/>
    </source>
</evidence>
<accession>A0A7M2WQ13</accession>
<dbReference type="Proteomes" id="UP000593765">
    <property type="component" value="Chromosome"/>
</dbReference>
<evidence type="ECO:0000313" key="1">
    <source>
        <dbReference type="EMBL" id="QOV87342.1"/>
    </source>
</evidence>
<dbReference type="RefSeq" id="WP_206290242.1">
    <property type="nucleotide sequence ID" value="NZ_CP063458.1"/>
</dbReference>
<dbReference type="KEGG" id="hbs:IPV69_13685"/>
<keyword evidence="2" id="KW-1185">Reference proteome</keyword>
<dbReference type="Pfam" id="PF05258">
    <property type="entry name" value="DciA"/>
    <property type="match status" value="1"/>
</dbReference>
<dbReference type="InterPro" id="IPR007922">
    <property type="entry name" value="DciA-like"/>
</dbReference>
<protein>
    <submittedName>
        <fullName evidence="1">DUF721 domain-containing protein</fullName>
    </submittedName>
</protein>
<proteinExistence type="predicted"/>
<organism evidence="1 2">
    <name type="scientific">Humisphaera borealis</name>
    <dbReference type="NCBI Taxonomy" id="2807512"/>
    <lineage>
        <taxon>Bacteria</taxon>
        <taxon>Pseudomonadati</taxon>
        <taxon>Planctomycetota</taxon>
        <taxon>Phycisphaerae</taxon>
        <taxon>Tepidisphaerales</taxon>
        <taxon>Tepidisphaeraceae</taxon>
        <taxon>Humisphaera</taxon>
    </lineage>
</organism>